<organism evidence="4 5">
    <name type="scientific">Heracleum sosnowskyi</name>
    <dbReference type="NCBI Taxonomy" id="360622"/>
    <lineage>
        <taxon>Eukaryota</taxon>
        <taxon>Viridiplantae</taxon>
        <taxon>Streptophyta</taxon>
        <taxon>Embryophyta</taxon>
        <taxon>Tracheophyta</taxon>
        <taxon>Spermatophyta</taxon>
        <taxon>Magnoliopsida</taxon>
        <taxon>eudicotyledons</taxon>
        <taxon>Gunneridae</taxon>
        <taxon>Pentapetalae</taxon>
        <taxon>asterids</taxon>
        <taxon>campanulids</taxon>
        <taxon>Apiales</taxon>
        <taxon>Apiaceae</taxon>
        <taxon>Apioideae</taxon>
        <taxon>apioid superclade</taxon>
        <taxon>Tordylieae</taxon>
        <taxon>Tordyliinae</taxon>
        <taxon>Heracleum</taxon>
    </lineage>
</organism>
<dbReference type="GO" id="GO:0008270">
    <property type="term" value="F:zinc ion binding"/>
    <property type="evidence" value="ECO:0007669"/>
    <property type="project" value="UniProtKB-KW"/>
</dbReference>
<keyword evidence="1" id="KW-0863">Zinc-finger</keyword>
<feature type="domain" description="CCHC-type" evidence="3">
    <location>
        <begin position="277"/>
        <end position="293"/>
    </location>
</feature>
<keyword evidence="1" id="KW-0479">Metal-binding</keyword>
<keyword evidence="1" id="KW-0862">Zinc</keyword>
<dbReference type="Pfam" id="PF00098">
    <property type="entry name" value="zf-CCHC"/>
    <property type="match status" value="1"/>
</dbReference>
<dbReference type="AlphaFoldDB" id="A0AAD8HDE4"/>
<evidence type="ECO:0000259" key="3">
    <source>
        <dbReference type="PROSITE" id="PS50158"/>
    </source>
</evidence>
<reference evidence="4" key="1">
    <citation type="submission" date="2023-02" db="EMBL/GenBank/DDBJ databases">
        <title>Genome of toxic invasive species Heracleum sosnowskyi carries increased number of genes despite the absence of recent whole-genome duplications.</title>
        <authorList>
            <person name="Schelkunov M."/>
            <person name="Shtratnikova V."/>
            <person name="Makarenko M."/>
            <person name="Klepikova A."/>
            <person name="Omelchenko D."/>
            <person name="Novikova G."/>
            <person name="Obukhova E."/>
            <person name="Bogdanov V."/>
            <person name="Penin A."/>
            <person name="Logacheva M."/>
        </authorList>
    </citation>
    <scope>NUCLEOTIDE SEQUENCE</scope>
    <source>
        <strain evidence="4">Hsosn_3</strain>
        <tissue evidence="4">Leaf</tissue>
    </source>
</reference>
<dbReference type="PANTHER" id="PTHR34676">
    <property type="entry name" value="DUF4219 DOMAIN-CONTAINING PROTEIN-RELATED"/>
    <property type="match status" value="1"/>
</dbReference>
<dbReference type="Pfam" id="PF14223">
    <property type="entry name" value="Retrotran_gag_2"/>
    <property type="match status" value="1"/>
</dbReference>
<accession>A0AAD8HDE4</accession>
<dbReference type="PANTHER" id="PTHR34676:SF17">
    <property type="entry name" value="OS06G0684500 PROTEIN"/>
    <property type="match status" value="1"/>
</dbReference>
<proteinExistence type="predicted"/>
<dbReference type="InterPro" id="IPR001878">
    <property type="entry name" value="Znf_CCHC"/>
</dbReference>
<dbReference type="Proteomes" id="UP001237642">
    <property type="component" value="Unassembled WGS sequence"/>
</dbReference>
<feature type="region of interest" description="Disordered" evidence="2">
    <location>
        <begin position="190"/>
        <end position="233"/>
    </location>
</feature>
<comment type="caution">
    <text evidence="4">The sequence shown here is derived from an EMBL/GenBank/DDBJ whole genome shotgun (WGS) entry which is preliminary data.</text>
</comment>
<evidence type="ECO:0000313" key="5">
    <source>
        <dbReference type="Proteomes" id="UP001237642"/>
    </source>
</evidence>
<evidence type="ECO:0000256" key="1">
    <source>
        <dbReference type="PROSITE-ProRule" id="PRU00047"/>
    </source>
</evidence>
<dbReference type="Gene3D" id="4.10.60.10">
    <property type="entry name" value="Zinc finger, CCHC-type"/>
    <property type="match status" value="1"/>
</dbReference>
<reference evidence="4" key="2">
    <citation type="submission" date="2023-05" db="EMBL/GenBank/DDBJ databases">
        <authorList>
            <person name="Schelkunov M.I."/>
        </authorList>
    </citation>
    <scope>NUCLEOTIDE SEQUENCE</scope>
    <source>
        <strain evidence="4">Hsosn_3</strain>
        <tissue evidence="4">Leaf</tissue>
    </source>
</reference>
<dbReference type="SUPFAM" id="SSF57756">
    <property type="entry name" value="Retrovirus zinc finger-like domains"/>
    <property type="match status" value="1"/>
</dbReference>
<protein>
    <recommendedName>
        <fullName evidence="3">CCHC-type domain-containing protein</fullName>
    </recommendedName>
</protein>
<dbReference type="InterPro" id="IPR036875">
    <property type="entry name" value="Znf_CCHC_sf"/>
</dbReference>
<dbReference type="PROSITE" id="PS50158">
    <property type="entry name" value="ZF_CCHC"/>
    <property type="match status" value="1"/>
</dbReference>
<evidence type="ECO:0000256" key="2">
    <source>
        <dbReference type="SAM" id="MobiDB-lite"/>
    </source>
</evidence>
<feature type="compositionally biased region" description="Basic and acidic residues" evidence="2">
    <location>
        <begin position="208"/>
        <end position="221"/>
    </location>
</feature>
<name>A0AAD8HDE4_9APIA</name>
<keyword evidence="5" id="KW-1185">Reference proteome</keyword>
<sequence length="325" mass="37753">MHLHLMSTDEGYVDCIEKGPHVPMKPNTAIAQQGEGAPDTIPELPSEWTLEDIAEMHKDKKAMNILFNGLETDMFDNVINCTIVKEVWDTVQTLCEGTEQISEIVIWIKVVWKGVSNQRFKSQVSKSLPKEWKPMTVYLRNTQKYMDFTLERLYGTLKTYELEMEQDEEIEKVQKKGGYVALVSSVDKTEDMKEETAKATPSTSACEGRAESSKGKGKMIEENEPPNQDEKDEIDEHLTFLSRRFSKLKLKKNPEVTKPFRKDFQPNKNYVERSKFKCFNCGMGGHFANECRKPKTEKKDRKFELVDYKNKYFELLKQKERTFIT</sequence>
<evidence type="ECO:0000313" key="4">
    <source>
        <dbReference type="EMBL" id="KAK1365124.1"/>
    </source>
</evidence>
<dbReference type="GO" id="GO:0003676">
    <property type="term" value="F:nucleic acid binding"/>
    <property type="evidence" value="ECO:0007669"/>
    <property type="project" value="InterPro"/>
</dbReference>
<dbReference type="SMART" id="SM00343">
    <property type="entry name" value="ZnF_C2HC"/>
    <property type="match status" value="1"/>
</dbReference>
<dbReference type="EMBL" id="JAUIZM010000009">
    <property type="protein sequence ID" value="KAK1365124.1"/>
    <property type="molecule type" value="Genomic_DNA"/>
</dbReference>
<gene>
    <name evidence="4" type="ORF">POM88_040685</name>
</gene>